<keyword evidence="4" id="KW-1185">Reference proteome</keyword>
<dbReference type="STRING" id="1358809.S7XNZ9"/>
<dbReference type="CDD" id="cd00835">
    <property type="entry name" value="RanBD_family"/>
    <property type="match status" value="1"/>
</dbReference>
<reference evidence="4" key="1">
    <citation type="journal article" date="2013" name="PLoS Genet.">
        <title>The genome of Spraguea lophii and the basis of host-microsporidian interactions.</title>
        <authorList>
            <person name="Campbell S.E."/>
            <person name="Williams T.A."/>
            <person name="Yousuf A."/>
            <person name="Soanes D.M."/>
            <person name="Paszkiewicz K.H."/>
            <person name="Williams B.A.P."/>
        </authorList>
    </citation>
    <scope>NUCLEOTIDE SEQUENCE [LARGE SCALE GENOMIC DNA]</scope>
    <source>
        <strain evidence="4">42_110</strain>
    </source>
</reference>
<dbReference type="OMA" id="SANTFKE"/>
<organism evidence="3 4">
    <name type="scientific">Spraguea lophii (strain 42_110)</name>
    <name type="common">Microsporidian parasite</name>
    <dbReference type="NCBI Taxonomy" id="1358809"/>
    <lineage>
        <taxon>Eukaryota</taxon>
        <taxon>Fungi</taxon>
        <taxon>Fungi incertae sedis</taxon>
        <taxon>Microsporidia</taxon>
        <taxon>Spragueidae</taxon>
        <taxon>Spraguea</taxon>
    </lineage>
</organism>
<comment type="caution">
    <text evidence="3">The sequence shown here is derived from an EMBL/GenBank/DDBJ whole genome shotgun (WGS) entry which is preliminary data.</text>
</comment>
<dbReference type="VEuPathDB" id="MicrosporidiaDB:SLOPH_1539"/>
<sequence>MTEEIKKEKNDIMENEEIKNKVNKEEADKNIEQKSQDISDKEDEKKEKDDINKDNKQEDKDIQNNEEKNVETDTKTEKKDDKLSDREELSGNDIFKEKCKLFRFDKKRNKVEQRGIGYIFISFVEEKKMYKITMVRDKIYKLGCNHFIEENMDLTAHQTAENTWMWQTRGDVCDDGIDDPSQTYIVKFNDEENYKDFKDKFEEAKQKNIEIINK</sequence>
<dbReference type="Proteomes" id="UP000014978">
    <property type="component" value="Unassembled WGS sequence"/>
</dbReference>
<gene>
    <name evidence="3" type="ORF">SLOPH_1539</name>
</gene>
<dbReference type="PROSITE" id="PS50196">
    <property type="entry name" value="RANBD1"/>
    <property type="match status" value="1"/>
</dbReference>
<dbReference type="PANTHER" id="PTHR23138:SF87">
    <property type="entry name" value="E3 SUMO-PROTEIN LIGASE RANBP2"/>
    <property type="match status" value="1"/>
</dbReference>
<evidence type="ECO:0000256" key="1">
    <source>
        <dbReference type="SAM" id="MobiDB-lite"/>
    </source>
</evidence>
<evidence type="ECO:0000259" key="2">
    <source>
        <dbReference type="PROSITE" id="PS50196"/>
    </source>
</evidence>
<dbReference type="GO" id="GO:0005737">
    <property type="term" value="C:cytoplasm"/>
    <property type="evidence" value="ECO:0007669"/>
    <property type="project" value="TreeGrafter"/>
</dbReference>
<dbReference type="GO" id="GO:0005096">
    <property type="term" value="F:GTPase activator activity"/>
    <property type="evidence" value="ECO:0007669"/>
    <property type="project" value="TreeGrafter"/>
</dbReference>
<evidence type="ECO:0000313" key="4">
    <source>
        <dbReference type="Proteomes" id="UP000014978"/>
    </source>
</evidence>
<dbReference type="FunCoup" id="S7XNZ9">
    <property type="interactions" value="279"/>
</dbReference>
<dbReference type="InterPro" id="IPR000156">
    <property type="entry name" value="Ran_bind_dom"/>
</dbReference>
<dbReference type="Pfam" id="PF00638">
    <property type="entry name" value="Ran_BP1"/>
    <property type="match status" value="1"/>
</dbReference>
<protein>
    <submittedName>
        <fullName evidence="3">RAN-specific GTPase activating protein</fullName>
    </submittedName>
</protein>
<dbReference type="SUPFAM" id="SSF50729">
    <property type="entry name" value="PH domain-like"/>
    <property type="match status" value="1"/>
</dbReference>
<dbReference type="InterPro" id="IPR011993">
    <property type="entry name" value="PH-like_dom_sf"/>
</dbReference>
<evidence type="ECO:0000313" key="3">
    <source>
        <dbReference type="EMBL" id="EPR77663.1"/>
    </source>
</evidence>
<dbReference type="InterPro" id="IPR045255">
    <property type="entry name" value="RanBP1-like"/>
</dbReference>
<dbReference type="EMBL" id="ATCN01001381">
    <property type="protein sequence ID" value="EPR77663.1"/>
    <property type="molecule type" value="Genomic_DNA"/>
</dbReference>
<name>S7XNZ9_SPRLO</name>
<dbReference type="PANTHER" id="PTHR23138">
    <property type="entry name" value="RAN BINDING PROTEIN"/>
    <property type="match status" value="1"/>
</dbReference>
<dbReference type="OrthoDB" id="2357150at2759"/>
<dbReference type="Gene3D" id="2.30.29.30">
    <property type="entry name" value="Pleckstrin-homology domain (PH domain)/Phosphotyrosine-binding domain (PTB)"/>
    <property type="match status" value="1"/>
</dbReference>
<dbReference type="GO" id="GO:0005643">
    <property type="term" value="C:nuclear pore"/>
    <property type="evidence" value="ECO:0007669"/>
    <property type="project" value="TreeGrafter"/>
</dbReference>
<dbReference type="AlphaFoldDB" id="S7XNZ9"/>
<feature type="region of interest" description="Disordered" evidence="1">
    <location>
        <begin position="1"/>
        <end position="86"/>
    </location>
</feature>
<proteinExistence type="predicted"/>
<accession>S7XNZ9</accession>
<dbReference type="SMART" id="SM00160">
    <property type="entry name" value="RanBD"/>
    <property type="match status" value="1"/>
</dbReference>
<dbReference type="InParanoid" id="S7XNZ9"/>
<dbReference type="HOGENOM" id="CLU_1179956_0_0_1"/>
<feature type="domain" description="RanBD1" evidence="2">
    <location>
        <begin position="88"/>
        <end position="210"/>
    </location>
</feature>